<dbReference type="KEGG" id="amus:LMH87_008544"/>
<dbReference type="Pfam" id="PF00135">
    <property type="entry name" value="COesterase"/>
    <property type="match status" value="1"/>
</dbReference>
<evidence type="ECO:0000256" key="2">
    <source>
        <dbReference type="ARBA" id="ARBA00022801"/>
    </source>
</evidence>
<dbReference type="SUPFAM" id="SSF53474">
    <property type="entry name" value="alpha/beta-Hydrolases"/>
    <property type="match status" value="1"/>
</dbReference>
<dbReference type="Gene3D" id="3.40.50.1820">
    <property type="entry name" value="alpha/beta hydrolase"/>
    <property type="match status" value="1"/>
</dbReference>
<keyword evidence="2 3" id="KW-0378">Hydrolase</keyword>
<dbReference type="GO" id="GO:0016787">
    <property type="term" value="F:hydrolase activity"/>
    <property type="evidence" value="ECO:0007669"/>
    <property type="project" value="UniProtKB-KW"/>
</dbReference>
<dbReference type="GeneID" id="80895703"/>
<accession>A0A9W8QJE0</accession>
<dbReference type="InterPro" id="IPR050309">
    <property type="entry name" value="Type-B_Carboxylest/Lipase"/>
</dbReference>
<keyword evidence="6" id="KW-1185">Reference proteome</keyword>
<feature type="domain" description="Carboxylesterase type B" evidence="4">
    <location>
        <begin position="12"/>
        <end position="502"/>
    </location>
</feature>
<protein>
    <recommendedName>
        <fullName evidence="3">Carboxylic ester hydrolase</fullName>
        <ecNumber evidence="3">3.1.1.-</ecNumber>
    </recommendedName>
</protein>
<proteinExistence type="inferred from homology"/>
<evidence type="ECO:0000259" key="4">
    <source>
        <dbReference type="Pfam" id="PF00135"/>
    </source>
</evidence>
<dbReference type="InterPro" id="IPR019826">
    <property type="entry name" value="Carboxylesterase_B_AS"/>
</dbReference>
<dbReference type="RefSeq" id="XP_056056364.1">
    <property type="nucleotide sequence ID" value="XM_056201732.1"/>
</dbReference>
<sequence>MSDPQDVASFSSPLVTVETGALSGRWTTDGGRAFLGVPYAAPPVKELRWRAPQSAAAWDGVRRADTYGPSSVQFPPPPTSIYYGGETNFSEDCLYLNIWTGTEGICNRPVLVWLHFGAFLFGSGSNPSYDGEKLAAQGLTVVTLNYRLGRLGFLAHPELSAESEGKTSGNYGILDQIAALRWVQRNVEAFGGDPGNVTLGGASAGASSTHLLRCAPSAKGLFSKVICESGPGLTPAVDDGPGHVASFSSLHAAEEAGEDLLRTMGVESVAALRNVPAEQIVAADLDRSRGPWKSRLWPGSSSLCIFDAANPTIDGHVISMSPLAAFTSGKALDVPMLAGNVANESSGLPHLESLAEYQAFVSASLGEHQSDALEVYTAANDTETKVASSQLLSDQVFLWPMLTAARLQVRTMTSPAWYYRFLRAPPIAKDQDIIEADFAGAFHCAGAEYAFGNFEARSWDWTGADRRLSDSIADAWVYFMGAGDRNGPRKVSALWPAVQRQDCWIKIWDVDSRLEKLTAQAGNRIAFWDRYYSLEEKI</sequence>
<evidence type="ECO:0000313" key="5">
    <source>
        <dbReference type="EMBL" id="KAJ4157997.1"/>
    </source>
</evidence>
<name>A0A9W8QJE0_AKAMU</name>
<dbReference type="AlphaFoldDB" id="A0A9W8QJE0"/>
<evidence type="ECO:0000256" key="1">
    <source>
        <dbReference type="ARBA" id="ARBA00005964"/>
    </source>
</evidence>
<dbReference type="Proteomes" id="UP001144673">
    <property type="component" value="Unassembled WGS sequence"/>
</dbReference>
<evidence type="ECO:0000256" key="3">
    <source>
        <dbReference type="RuleBase" id="RU361235"/>
    </source>
</evidence>
<dbReference type="EMBL" id="JAJHUN010000006">
    <property type="protein sequence ID" value="KAJ4157997.1"/>
    <property type="molecule type" value="Genomic_DNA"/>
</dbReference>
<dbReference type="InterPro" id="IPR029058">
    <property type="entry name" value="AB_hydrolase_fold"/>
</dbReference>
<dbReference type="InterPro" id="IPR002018">
    <property type="entry name" value="CarbesteraseB"/>
</dbReference>
<organism evidence="5 6">
    <name type="scientific">Akanthomyces muscarius</name>
    <name type="common">Entomopathogenic fungus</name>
    <name type="synonym">Lecanicillium muscarium</name>
    <dbReference type="NCBI Taxonomy" id="2231603"/>
    <lineage>
        <taxon>Eukaryota</taxon>
        <taxon>Fungi</taxon>
        <taxon>Dikarya</taxon>
        <taxon>Ascomycota</taxon>
        <taxon>Pezizomycotina</taxon>
        <taxon>Sordariomycetes</taxon>
        <taxon>Hypocreomycetidae</taxon>
        <taxon>Hypocreales</taxon>
        <taxon>Cordycipitaceae</taxon>
        <taxon>Akanthomyces</taxon>
    </lineage>
</organism>
<evidence type="ECO:0000313" key="6">
    <source>
        <dbReference type="Proteomes" id="UP001144673"/>
    </source>
</evidence>
<dbReference type="EC" id="3.1.1.-" evidence="3"/>
<comment type="similarity">
    <text evidence="1 3">Belongs to the type-B carboxylesterase/lipase family.</text>
</comment>
<gene>
    <name evidence="5" type="ORF">LMH87_008544</name>
</gene>
<dbReference type="PANTHER" id="PTHR11559">
    <property type="entry name" value="CARBOXYLESTERASE"/>
    <property type="match status" value="1"/>
</dbReference>
<dbReference type="PROSITE" id="PS00122">
    <property type="entry name" value="CARBOXYLESTERASE_B_1"/>
    <property type="match status" value="1"/>
</dbReference>
<comment type="caution">
    <text evidence="5">The sequence shown here is derived from an EMBL/GenBank/DDBJ whole genome shotgun (WGS) entry which is preliminary data.</text>
</comment>
<reference evidence="5" key="1">
    <citation type="journal article" date="2023" name="Access Microbiol">
        <title>De-novo genome assembly for Akanthomyces muscarius, a biocontrol agent of insect agricultural pests.</title>
        <authorList>
            <person name="Erdos Z."/>
            <person name="Studholme D.J."/>
            <person name="Raymond B."/>
            <person name="Sharma M."/>
        </authorList>
    </citation>
    <scope>NUCLEOTIDE SEQUENCE</scope>
    <source>
        <strain evidence="5">Ve6</strain>
    </source>
</reference>